<evidence type="ECO:0000313" key="5">
    <source>
        <dbReference type="Proteomes" id="UP000077020"/>
    </source>
</evidence>
<name>D8GT95_CLOLD</name>
<reference evidence="2 4" key="2">
    <citation type="journal article" date="2010" name="Proc. Natl. Acad. Sci. U.S.A.">
        <title>Clostridium ljungdahlii represents a microbial production platform based on syngas.</title>
        <authorList>
            <person name="Kopke M."/>
            <person name="Held C."/>
            <person name="Hujer S."/>
            <person name="Liesegang H."/>
            <person name="Wiezer A."/>
            <person name="Wollherr A."/>
            <person name="Ehrenreich A."/>
            <person name="Liebl W."/>
            <person name="Gottschalk G."/>
            <person name="Durre P."/>
        </authorList>
    </citation>
    <scope>NUCLEOTIDE SEQUENCE [LARGE SCALE GENOMIC DNA]</scope>
    <source>
        <strain evidence="4">ATCC 55383 / DSM 13528 / PETC</strain>
        <strain evidence="2">DSM 13528</strain>
    </source>
</reference>
<dbReference type="EMBL" id="CP001666">
    <property type="protein sequence ID" value="ADK16694.1"/>
    <property type="molecule type" value="Genomic_DNA"/>
</dbReference>
<dbReference type="Pfam" id="PF05272">
    <property type="entry name" value="VapE-like_dom"/>
    <property type="match status" value="1"/>
</dbReference>
<reference evidence="2" key="1">
    <citation type="submission" date="2009-07" db="EMBL/GenBank/DDBJ databases">
        <authorList>
            <person name="Koepke M."/>
            <person name="Hujer S."/>
            <person name="Held C."/>
            <person name="Wiezer A."/>
            <person name="Liesegang H."/>
            <person name="Ehrenreich A."/>
            <person name="Gottschalk G."/>
            <person name="Duerre P."/>
        </authorList>
    </citation>
    <scope>NUCLEOTIDE SEQUENCE</scope>
    <source>
        <strain evidence="2">DSM 13528</strain>
    </source>
</reference>
<dbReference type="PANTHER" id="PTHR34985:SF1">
    <property type="entry name" value="SLR0554 PROTEIN"/>
    <property type="match status" value="1"/>
</dbReference>
<protein>
    <submittedName>
        <fullName evidence="2">Phage related protein</fullName>
    </submittedName>
    <submittedName>
        <fullName evidence="3">Virulence-associated protein E</fullName>
    </submittedName>
</protein>
<dbReference type="Proteomes" id="UP000001656">
    <property type="component" value="Chromosome"/>
</dbReference>
<dbReference type="HOGENOM" id="CLU_018385_1_0_9"/>
<proteinExistence type="predicted"/>
<evidence type="ECO:0000313" key="4">
    <source>
        <dbReference type="Proteomes" id="UP000001656"/>
    </source>
</evidence>
<evidence type="ECO:0000313" key="3">
    <source>
        <dbReference type="EMBL" id="OAA89433.1"/>
    </source>
</evidence>
<dbReference type="InterPro" id="IPR007936">
    <property type="entry name" value="VapE-like_dom"/>
</dbReference>
<dbReference type="PANTHER" id="PTHR34985">
    <property type="entry name" value="SLR0554 PROTEIN"/>
    <property type="match status" value="1"/>
</dbReference>
<dbReference type="AlphaFoldDB" id="D8GT95"/>
<dbReference type="KEGG" id="clj:CLJU_c36530"/>
<gene>
    <name evidence="2" type="ordered locus">CLJU_c36530</name>
    <name evidence="3" type="ORF">WX45_01265</name>
</gene>
<keyword evidence="5" id="KW-1185">Reference proteome</keyword>
<feature type="domain" description="Virulence-associated protein E-like" evidence="1">
    <location>
        <begin position="480"/>
        <end position="698"/>
    </location>
</feature>
<evidence type="ECO:0000259" key="1">
    <source>
        <dbReference type="Pfam" id="PF05272"/>
    </source>
</evidence>
<reference evidence="3 5" key="3">
    <citation type="journal article" date="2016" name="Biotechnol. Bioeng.">
        <title>Traits of selected Clostridium strains for syngas fermentation to ethanol.</title>
        <authorList>
            <person name="Martin M.E."/>
            <person name="Richter H."/>
            <person name="Saha S."/>
            <person name="Angenent L.T."/>
        </authorList>
    </citation>
    <scope>NUCLEOTIDE SEQUENCE [LARGE SCALE GENOMIC DNA]</scope>
    <source>
        <strain evidence="3 5">PETC</strain>
    </source>
</reference>
<dbReference type="EMBL" id="LITS01000001">
    <property type="protein sequence ID" value="OAA89433.1"/>
    <property type="molecule type" value="Genomic_DNA"/>
</dbReference>
<organism evidence="2 4">
    <name type="scientific">Clostridium ljungdahlii (strain ATCC 55383 / DSM 13528 / PETC)</name>
    <dbReference type="NCBI Taxonomy" id="748727"/>
    <lineage>
        <taxon>Bacteria</taxon>
        <taxon>Bacillati</taxon>
        <taxon>Bacillota</taxon>
        <taxon>Clostridia</taxon>
        <taxon>Eubacteriales</taxon>
        <taxon>Clostridiaceae</taxon>
        <taxon>Clostridium</taxon>
    </lineage>
</organism>
<dbReference type="STRING" id="748727.CLJU_c36530"/>
<dbReference type="PATRIC" id="fig|748727.19.peg.39"/>
<dbReference type="SUPFAM" id="SSF52540">
    <property type="entry name" value="P-loop containing nucleoside triphosphate hydrolases"/>
    <property type="match status" value="1"/>
</dbReference>
<sequence length="807" mass="92704">MEYTARNSPKIKIKYDGSITLATGKSKHEKHWKNKNLLYSALVEKLSNTTRTPETYTEYKKMSKSERDRIKDIGGFVGGSLKNGRRKAENVANRTLITLDIDYANGDIWSSIELLWDFNCLMYSTHTHAPDNQRLRLVIPLSRPVLPDEYQAIARIIADDLGIDQFDDTTYEPSRLMYWPSTSSNGEYVFKVQDLPWLNPDEVLDRYTFGWQDVSYWPESSRTRAKINTAIKKQEDPLNKKGVIGAFCRTYSISEAIDEFLKDVYVPGMDETRYTYAEGSTAGGVVVYEDKFSYSHHGTDPASEILCNAFDLVRIHKFGGLDDEAKPDTPANRLPSFTKMTEFASNDEKVIQTLGKERMEKAQEDFGIVEDETDTRWLKDLEYTDNGKLRSTISNFLLVIENEPLLKGKIAYNEFSNRAVVIGQLPWRKKDNMSDWNDTDDSGLREFIEKYYKINSTTKCADALALSFEKHSFHPIKEYLDSLLWDGIKRVDTLLIDYLGAEDNSYVRTVMRKILVAAVARVFKPGCKFDNMAVLSGPQGIGKSTFIKKLGKKWYSDSLTTVTGKEAYEQLQGVWLLEMGEMMATKKADIEATKHFLSKQEDIYRVAYGRRTSRFPRQCVIIGTTNDREFLRDKTGNRRFWPIDVGVTAHSKSVFKDMDSYTIDQIWAEAVALWNDGETLYLSADEEKEAQKQQEAHSEESAKAGLIEEYLNKPLPENWYSLCMADRRNYIHGSEFGDIPEGNIQRTKTCVMEIWCELFNGDPKHLTPIQSREINDILKSLKGWKKYNNSLTFGKIYGKQRAYTRKI</sequence>
<evidence type="ECO:0000313" key="2">
    <source>
        <dbReference type="EMBL" id="ADK16694.1"/>
    </source>
</evidence>
<dbReference type="InterPro" id="IPR027417">
    <property type="entry name" value="P-loop_NTPase"/>
</dbReference>
<dbReference type="RefSeq" id="WP_013240277.1">
    <property type="nucleotide sequence ID" value="NC_014328.1"/>
</dbReference>
<dbReference type="Proteomes" id="UP000077020">
    <property type="component" value="Unassembled WGS sequence"/>
</dbReference>
<dbReference type="eggNOG" id="COG5545">
    <property type="taxonomic scope" value="Bacteria"/>
</dbReference>
<accession>D8GT95</accession>